<dbReference type="AlphaFoldDB" id="A0A392U593"/>
<keyword evidence="2" id="KW-1185">Reference proteome</keyword>
<reference evidence="1 2" key="1">
    <citation type="journal article" date="2018" name="Front. Plant Sci.">
        <title>Red Clover (Trifolium pratense) and Zigzag Clover (T. medium) - A Picture of Genomic Similarities and Differences.</title>
        <authorList>
            <person name="Dluhosova J."/>
            <person name="Istvanek J."/>
            <person name="Nedelnik J."/>
            <person name="Repkova J."/>
        </authorList>
    </citation>
    <scope>NUCLEOTIDE SEQUENCE [LARGE SCALE GENOMIC DNA]</scope>
    <source>
        <strain evidence="2">cv. 10/8</strain>
        <tissue evidence="1">Leaf</tissue>
    </source>
</reference>
<proteinExistence type="predicted"/>
<dbReference type="EMBL" id="LXQA010727187">
    <property type="protein sequence ID" value="MCI67947.1"/>
    <property type="molecule type" value="Genomic_DNA"/>
</dbReference>
<name>A0A392U593_9FABA</name>
<protein>
    <submittedName>
        <fullName evidence="1">Uncharacterized protein</fullName>
    </submittedName>
</protein>
<accession>A0A392U593</accession>
<organism evidence="1 2">
    <name type="scientific">Trifolium medium</name>
    <dbReference type="NCBI Taxonomy" id="97028"/>
    <lineage>
        <taxon>Eukaryota</taxon>
        <taxon>Viridiplantae</taxon>
        <taxon>Streptophyta</taxon>
        <taxon>Embryophyta</taxon>
        <taxon>Tracheophyta</taxon>
        <taxon>Spermatophyta</taxon>
        <taxon>Magnoliopsida</taxon>
        <taxon>eudicotyledons</taxon>
        <taxon>Gunneridae</taxon>
        <taxon>Pentapetalae</taxon>
        <taxon>rosids</taxon>
        <taxon>fabids</taxon>
        <taxon>Fabales</taxon>
        <taxon>Fabaceae</taxon>
        <taxon>Papilionoideae</taxon>
        <taxon>50 kb inversion clade</taxon>
        <taxon>NPAAA clade</taxon>
        <taxon>Hologalegina</taxon>
        <taxon>IRL clade</taxon>
        <taxon>Trifolieae</taxon>
        <taxon>Trifolium</taxon>
    </lineage>
</organism>
<sequence length="59" mass="6036">MSNKLCLPRLTADSGIAANPAVAATKANCAALSHPIAASNRSAPLGSRGIDYAHDNFEL</sequence>
<dbReference type="Proteomes" id="UP000265520">
    <property type="component" value="Unassembled WGS sequence"/>
</dbReference>
<comment type="caution">
    <text evidence="1">The sequence shown here is derived from an EMBL/GenBank/DDBJ whole genome shotgun (WGS) entry which is preliminary data.</text>
</comment>
<evidence type="ECO:0000313" key="2">
    <source>
        <dbReference type="Proteomes" id="UP000265520"/>
    </source>
</evidence>
<evidence type="ECO:0000313" key="1">
    <source>
        <dbReference type="EMBL" id="MCI67947.1"/>
    </source>
</evidence>